<reference evidence="2 3" key="1">
    <citation type="journal article" date="2016" name="Genome Biol. Evol.">
        <title>Divergent and convergent evolution of fungal pathogenicity.</title>
        <authorList>
            <person name="Shang Y."/>
            <person name="Xiao G."/>
            <person name="Zheng P."/>
            <person name="Cen K."/>
            <person name="Zhan S."/>
            <person name="Wang C."/>
        </authorList>
    </citation>
    <scope>NUCLEOTIDE SEQUENCE [LARGE SCALE GENOMIC DNA]</scope>
    <source>
        <strain evidence="2 3">RCEF 4871</strain>
    </source>
</reference>
<evidence type="ECO:0000256" key="1">
    <source>
        <dbReference type="SAM" id="MobiDB-lite"/>
    </source>
</evidence>
<dbReference type="Proteomes" id="UP000243498">
    <property type="component" value="Unassembled WGS sequence"/>
</dbReference>
<feature type="compositionally biased region" description="Polar residues" evidence="1">
    <location>
        <begin position="14"/>
        <end position="23"/>
    </location>
</feature>
<evidence type="ECO:0000313" key="2">
    <source>
        <dbReference type="EMBL" id="OAA43637.1"/>
    </source>
</evidence>
<sequence>MDISTAPRRKTVSRLRTPQSGRQDGQVASLDRKSTMLTDGTELWTKARFMCVGLKRTMVGLRTTTTTAAAAAAAAAATTTMKLYSVRWLLLSSPCTE</sequence>
<proteinExistence type="predicted"/>
<keyword evidence="3" id="KW-1185">Reference proteome</keyword>
<protein>
    <submittedName>
        <fullName evidence="2">Uncharacterized protein</fullName>
    </submittedName>
</protein>
<dbReference type="EMBL" id="AZHC01000011">
    <property type="protein sequence ID" value="OAA43637.1"/>
    <property type="molecule type" value="Genomic_DNA"/>
</dbReference>
<gene>
    <name evidence="2" type="ORF">NOR_04212</name>
</gene>
<dbReference type="AlphaFoldDB" id="A0A167EBJ9"/>
<name>A0A167EBJ9_METRR</name>
<feature type="region of interest" description="Disordered" evidence="1">
    <location>
        <begin position="1"/>
        <end position="30"/>
    </location>
</feature>
<accession>A0A167EBJ9</accession>
<evidence type="ECO:0000313" key="3">
    <source>
        <dbReference type="Proteomes" id="UP000243498"/>
    </source>
</evidence>
<organism evidence="2 3">
    <name type="scientific">Metarhizium rileyi (strain RCEF 4871)</name>
    <name type="common">Nomuraea rileyi</name>
    <dbReference type="NCBI Taxonomy" id="1649241"/>
    <lineage>
        <taxon>Eukaryota</taxon>
        <taxon>Fungi</taxon>
        <taxon>Dikarya</taxon>
        <taxon>Ascomycota</taxon>
        <taxon>Pezizomycotina</taxon>
        <taxon>Sordariomycetes</taxon>
        <taxon>Hypocreomycetidae</taxon>
        <taxon>Hypocreales</taxon>
        <taxon>Clavicipitaceae</taxon>
        <taxon>Metarhizium</taxon>
    </lineage>
</organism>
<comment type="caution">
    <text evidence="2">The sequence shown here is derived from an EMBL/GenBank/DDBJ whole genome shotgun (WGS) entry which is preliminary data.</text>
</comment>